<organism evidence="2 3">
    <name type="scientific">Aspergillus oryzae</name>
    <name type="common">Yellow koji mold</name>
    <dbReference type="NCBI Taxonomy" id="5062"/>
    <lineage>
        <taxon>Eukaryota</taxon>
        <taxon>Fungi</taxon>
        <taxon>Dikarya</taxon>
        <taxon>Ascomycota</taxon>
        <taxon>Pezizomycotina</taxon>
        <taxon>Eurotiomycetes</taxon>
        <taxon>Eurotiomycetidae</taxon>
        <taxon>Eurotiales</taxon>
        <taxon>Aspergillaceae</taxon>
        <taxon>Aspergillus</taxon>
        <taxon>Aspergillus subgen. Circumdati</taxon>
    </lineage>
</organism>
<protein>
    <submittedName>
        <fullName evidence="2">Unnamed protein product</fullName>
    </submittedName>
</protein>
<dbReference type="EMBL" id="BSYA01000205">
    <property type="protein sequence ID" value="GMG36598.1"/>
    <property type="molecule type" value="Genomic_DNA"/>
</dbReference>
<dbReference type="Proteomes" id="UP001165205">
    <property type="component" value="Unassembled WGS sequence"/>
</dbReference>
<dbReference type="AlphaFoldDB" id="A0AAN4YZ46"/>
<name>A0AAN4YZ46_ASPOZ</name>
<comment type="caution">
    <text evidence="2">The sequence shown here is derived from an EMBL/GenBank/DDBJ whole genome shotgun (WGS) entry which is preliminary data.</text>
</comment>
<evidence type="ECO:0000313" key="3">
    <source>
        <dbReference type="Proteomes" id="UP001165205"/>
    </source>
</evidence>
<gene>
    <name evidence="2" type="ORF">Aory04_001160400</name>
</gene>
<evidence type="ECO:0000256" key="1">
    <source>
        <dbReference type="SAM" id="MobiDB-lite"/>
    </source>
</evidence>
<feature type="region of interest" description="Disordered" evidence="1">
    <location>
        <begin position="75"/>
        <end position="95"/>
    </location>
</feature>
<accession>A0AAN4YZ46</accession>
<sequence>MSYPGRAESVEQNILTELRDGAEGQFGIAQCGPHFVPAELVAAHVSAALFVAHAHHPFFFCSEEVRLCWIVGETEPDQDGADHAEEAFDDVDPSG</sequence>
<reference evidence="2" key="1">
    <citation type="submission" date="2023-04" db="EMBL/GenBank/DDBJ databases">
        <title>Aspergillus oryzae NBRC 4228.</title>
        <authorList>
            <person name="Ichikawa N."/>
            <person name="Sato H."/>
            <person name="Tonouchi N."/>
        </authorList>
    </citation>
    <scope>NUCLEOTIDE SEQUENCE</scope>
    <source>
        <strain evidence="2">NBRC 4228</strain>
    </source>
</reference>
<evidence type="ECO:0000313" key="2">
    <source>
        <dbReference type="EMBL" id="GMG36598.1"/>
    </source>
</evidence>
<proteinExistence type="predicted"/>